<dbReference type="AlphaFoldDB" id="I4C5I6"/>
<dbReference type="HOGENOM" id="CLU_2286967_0_0_7"/>
<dbReference type="Proteomes" id="UP000006055">
    <property type="component" value="Chromosome"/>
</dbReference>
<reference evidence="2" key="1">
    <citation type="submission" date="2012-06" db="EMBL/GenBank/DDBJ databases">
        <title>Complete sequence of chromosome of Desulfomonile tiedjei DSM 6799.</title>
        <authorList>
            <person name="Lucas S."/>
            <person name="Copeland A."/>
            <person name="Lapidus A."/>
            <person name="Glavina del Rio T."/>
            <person name="Dalin E."/>
            <person name="Tice H."/>
            <person name="Bruce D."/>
            <person name="Goodwin L."/>
            <person name="Pitluck S."/>
            <person name="Peters L."/>
            <person name="Ovchinnikova G."/>
            <person name="Zeytun A."/>
            <person name="Lu M."/>
            <person name="Kyrpides N."/>
            <person name="Mavromatis K."/>
            <person name="Ivanova N."/>
            <person name="Brettin T."/>
            <person name="Detter J.C."/>
            <person name="Han C."/>
            <person name="Larimer F."/>
            <person name="Land M."/>
            <person name="Hauser L."/>
            <person name="Markowitz V."/>
            <person name="Cheng J.-F."/>
            <person name="Hugenholtz P."/>
            <person name="Woyke T."/>
            <person name="Wu D."/>
            <person name="Spring S."/>
            <person name="Schroeder M."/>
            <person name="Brambilla E."/>
            <person name="Klenk H.-P."/>
            <person name="Eisen J.A."/>
        </authorList>
    </citation>
    <scope>NUCLEOTIDE SEQUENCE [LARGE SCALE GENOMIC DNA]</scope>
    <source>
        <strain evidence="2">ATCC 49306 / DSM 6799 / DCB-1</strain>
    </source>
</reference>
<dbReference type="EMBL" id="CP003360">
    <property type="protein sequence ID" value="AFM24827.1"/>
    <property type="molecule type" value="Genomic_DNA"/>
</dbReference>
<proteinExistence type="predicted"/>
<organism evidence="1 2">
    <name type="scientific">Desulfomonile tiedjei (strain ATCC 49306 / DSM 6799 / DCB-1)</name>
    <dbReference type="NCBI Taxonomy" id="706587"/>
    <lineage>
        <taxon>Bacteria</taxon>
        <taxon>Pseudomonadati</taxon>
        <taxon>Thermodesulfobacteriota</taxon>
        <taxon>Desulfomonilia</taxon>
        <taxon>Desulfomonilales</taxon>
        <taxon>Desulfomonilaceae</taxon>
        <taxon>Desulfomonile</taxon>
    </lineage>
</organism>
<dbReference type="RefSeq" id="WP_014809970.1">
    <property type="nucleotide sequence ID" value="NC_018025.1"/>
</dbReference>
<accession>I4C5I6</accession>
<name>I4C5I6_DESTA</name>
<evidence type="ECO:0000313" key="1">
    <source>
        <dbReference type="EMBL" id="AFM24827.1"/>
    </source>
</evidence>
<gene>
    <name evidence="1" type="ordered locus">Desti_2128</name>
</gene>
<protein>
    <submittedName>
        <fullName evidence="1">Uncharacterized protein</fullName>
    </submittedName>
</protein>
<evidence type="ECO:0000313" key="2">
    <source>
        <dbReference type="Proteomes" id="UP000006055"/>
    </source>
</evidence>
<keyword evidence="2" id="KW-1185">Reference proteome</keyword>
<dbReference type="KEGG" id="dti:Desti_2128"/>
<sequence length="101" mass="11602">MGPEDFALQRLPQGLSHILIEIPQRGLKFDPRSYLENRGVSVESQIVHVDDNDRQWLIVSVLMEDIRKLILELIEKGLSGNIRGINLKTAPEAVTRHHRDR</sequence>
<dbReference type="STRING" id="706587.Desti_2128"/>